<dbReference type="EMBL" id="CP002345">
    <property type="protein sequence ID" value="ADQ79960.1"/>
    <property type="molecule type" value="Genomic_DNA"/>
</dbReference>
<accession>E4T5G6</accession>
<keyword evidence="3" id="KW-1185">Reference proteome</keyword>
<dbReference type="HOGENOM" id="CLU_042630_0_0_10"/>
<reference key="1">
    <citation type="submission" date="2010-11" db="EMBL/GenBank/DDBJ databases">
        <title>The complete genome of Paludibacter propionicigenes DSM 17365.</title>
        <authorList>
            <consortium name="US DOE Joint Genome Institute (JGI-PGF)"/>
            <person name="Lucas S."/>
            <person name="Copeland A."/>
            <person name="Lapidus A."/>
            <person name="Bruce D."/>
            <person name="Goodwin L."/>
            <person name="Pitluck S."/>
            <person name="Kyrpides N."/>
            <person name="Mavromatis K."/>
            <person name="Ivanova N."/>
            <person name="Munk A.C."/>
            <person name="Brettin T."/>
            <person name="Detter J.C."/>
            <person name="Han C."/>
            <person name="Tapia R."/>
            <person name="Land M."/>
            <person name="Hauser L."/>
            <person name="Markowitz V."/>
            <person name="Cheng J.-F."/>
            <person name="Hugenholtz P."/>
            <person name="Woyke T."/>
            <person name="Wu D."/>
            <person name="Gronow S."/>
            <person name="Wellnitz S."/>
            <person name="Brambilla E."/>
            <person name="Klenk H.-P."/>
            <person name="Eisen J.A."/>
        </authorList>
    </citation>
    <scope>NUCLEOTIDE SEQUENCE</scope>
    <source>
        <strain>WB4</strain>
    </source>
</reference>
<dbReference type="AlphaFoldDB" id="E4T5G6"/>
<evidence type="ECO:0000256" key="1">
    <source>
        <dbReference type="SAM" id="SignalP"/>
    </source>
</evidence>
<dbReference type="Proteomes" id="UP000008718">
    <property type="component" value="Chromosome"/>
</dbReference>
<protein>
    <recommendedName>
        <fullName evidence="4">WD40-like beta Propeller containing protein</fullName>
    </recommendedName>
</protein>
<dbReference type="STRING" id="694427.Palpr_1821"/>
<evidence type="ECO:0000313" key="3">
    <source>
        <dbReference type="Proteomes" id="UP000008718"/>
    </source>
</evidence>
<name>E4T5G6_PALPW</name>
<feature type="signal peptide" evidence="1">
    <location>
        <begin position="1"/>
        <end position="21"/>
    </location>
</feature>
<dbReference type="SUPFAM" id="SSF82171">
    <property type="entry name" value="DPP6 N-terminal domain-like"/>
    <property type="match status" value="1"/>
</dbReference>
<evidence type="ECO:0008006" key="4">
    <source>
        <dbReference type="Google" id="ProtNLM"/>
    </source>
</evidence>
<gene>
    <name evidence="2" type="ordered locus">Palpr_1821</name>
</gene>
<dbReference type="KEGG" id="ppn:Palpr_1821"/>
<keyword evidence="1" id="KW-0732">Signal</keyword>
<dbReference type="Pfam" id="PF07676">
    <property type="entry name" value="PD40"/>
    <property type="match status" value="1"/>
</dbReference>
<dbReference type="Gene3D" id="2.120.10.30">
    <property type="entry name" value="TolB, C-terminal domain"/>
    <property type="match status" value="2"/>
</dbReference>
<proteinExistence type="predicted"/>
<evidence type="ECO:0000313" key="2">
    <source>
        <dbReference type="EMBL" id="ADQ79960.1"/>
    </source>
</evidence>
<feature type="chain" id="PRO_5003189074" description="WD40-like beta Propeller containing protein" evidence="1">
    <location>
        <begin position="22"/>
        <end position="489"/>
    </location>
</feature>
<dbReference type="InterPro" id="IPR011659">
    <property type="entry name" value="WD40"/>
</dbReference>
<dbReference type="OrthoDB" id="1117425at2"/>
<sequence>MKRIKRIICLLLIIMAGISCNNQVKSPSQIDKYPLIYPDYVGVTIPATIAPLNFTLPEEVFDRIDVVVKGKNGNEIHFSGDDVSFSSSEWKSLLESNIGDSLLVTVCLEQTGKWRQYKPFPIYISKYPIDYGLVYRLIAPGYEIYSKMGIYQRELSSYNQTPLYENTLVIGSCVNCHSFNKTNPNYSSMHVRGKNGATYLNINGKSVFLNTKADETIGSFVYPYWHPSGKYIAYSVNKTRQVFHEAKEERIEVVDLESDVIVYQPETNQVLTTNLLKTPSFETFPAFSADGRTLYFCSASQKNIPKDYKDVKYSLCSIGFDPKKGTFGSHVDTLVSAKVLNKSVSFPRPSYDGKYIMFTLSDYGNFSIWHKEADLWLLNLADKSIRRLDEVNSDDTESYHNWSSNSHWFVFSSRRGGGLYTRLYIASIDDKGVISKPFLLPQKKPFCYYDESVYSYNVPDFVSSPVKWNRREMESVLTSAERIQVKVRK</sequence>
<reference evidence="2 3" key="2">
    <citation type="journal article" date="2011" name="Stand. Genomic Sci.">
        <title>Complete genome sequence of Paludibacter propionicigenes type strain (WB4).</title>
        <authorList>
            <person name="Gronow S."/>
            <person name="Munk C."/>
            <person name="Lapidus A."/>
            <person name="Nolan M."/>
            <person name="Lucas S."/>
            <person name="Hammon N."/>
            <person name="Deshpande S."/>
            <person name="Cheng J.F."/>
            <person name="Tapia R."/>
            <person name="Han C."/>
            <person name="Goodwin L."/>
            <person name="Pitluck S."/>
            <person name="Liolios K."/>
            <person name="Ivanova N."/>
            <person name="Mavromatis K."/>
            <person name="Mikhailova N."/>
            <person name="Pati A."/>
            <person name="Chen A."/>
            <person name="Palaniappan K."/>
            <person name="Land M."/>
            <person name="Hauser L."/>
            <person name="Chang Y.J."/>
            <person name="Jeffries C.D."/>
            <person name="Brambilla E."/>
            <person name="Rohde M."/>
            <person name="Goker M."/>
            <person name="Detter J.C."/>
            <person name="Woyke T."/>
            <person name="Bristow J."/>
            <person name="Eisen J.A."/>
            <person name="Markowitz V."/>
            <person name="Hugenholtz P."/>
            <person name="Kyrpides N.C."/>
            <person name="Klenk H.P."/>
        </authorList>
    </citation>
    <scope>NUCLEOTIDE SEQUENCE [LARGE SCALE GENOMIC DNA]</scope>
    <source>
        <strain evidence="3">DSM 17365 / JCM 13257 / WB4</strain>
    </source>
</reference>
<dbReference type="eggNOG" id="COG0823">
    <property type="taxonomic scope" value="Bacteria"/>
</dbReference>
<dbReference type="InterPro" id="IPR011042">
    <property type="entry name" value="6-blade_b-propeller_TolB-like"/>
</dbReference>
<organism evidence="2 3">
    <name type="scientific">Paludibacter propionicigenes (strain DSM 17365 / JCM 13257 / WB4)</name>
    <dbReference type="NCBI Taxonomy" id="694427"/>
    <lineage>
        <taxon>Bacteria</taxon>
        <taxon>Pseudomonadati</taxon>
        <taxon>Bacteroidota</taxon>
        <taxon>Bacteroidia</taxon>
        <taxon>Bacteroidales</taxon>
        <taxon>Paludibacteraceae</taxon>
        <taxon>Paludibacter</taxon>
    </lineage>
</organism>
<dbReference type="RefSeq" id="WP_013445329.1">
    <property type="nucleotide sequence ID" value="NC_014734.1"/>
</dbReference>
<dbReference type="PROSITE" id="PS51257">
    <property type="entry name" value="PROKAR_LIPOPROTEIN"/>
    <property type="match status" value="1"/>
</dbReference>